<feature type="region of interest" description="Disordered" evidence="1">
    <location>
        <begin position="40"/>
        <end position="64"/>
    </location>
</feature>
<organism evidence="2 3">
    <name type="scientific">Brassica cretica</name>
    <name type="common">Mustard</name>
    <dbReference type="NCBI Taxonomy" id="69181"/>
    <lineage>
        <taxon>Eukaryota</taxon>
        <taxon>Viridiplantae</taxon>
        <taxon>Streptophyta</taxon>
        <taxon>Embryophyta</taxon>
        <taxon>Tracheophyta</taxon>
        <taxon>Spermatophyta</taxon>
        <taxon>Magnoliopsida</taxon>
        <taxon>eudicotyledons</taxon>
        <taxon>Gunneridae</taxon>
        <taxon>Pentapetalae</taxon>
        <taxon>rosids</taxon>
        <taxon>malvids</taxon>
        <taxon>Brassicales</taxon>
        <taxon>Brassicaceae</taxon>
        <taxon>Brassiceae</taxon>
        <taxon>Brassica</taxon>
    </lineage>
</organism>
<protein>
    <recommendedName>
        <fullName evidence="4">Myb/SANT-like domain-containing protein</fullName>
    </recommendedName>
</protein>
<dbReference type="Proteomes" id="UP000266723">
    <property type="component" value="Unassembled WGS sequence"/>
</dbReference>
<reference evidence="2 3" key="1">
    <citation type="journal article" date="2020" name="BMC Genomics">
        <title>Intraspecific diversification of the crop wild relative Brassica cretica Lam. using demographic model selection.</title>
        <authorList>
            <person name="Kioukis A."/>
            <person name="Michalopoulou V.A."/>
            <person name="Briers L."/>
            <person name="Pirintsos S."/>
            <person name="Studholme D.J."/>
            <person name="Pavlidis P."/>
            <person name="Sarris P.F."/>
        </authorList>
    </citation>
    <scope>NUCLEOTIDE SEQUENCE [LARGE SCALE GENOMIC DNA]</scope>
    <source>
        <strain evidence="3">cv. PFS-1207/04</strain>
    </source>
</reference>
<dbReference type="EMBL" id="QGKV02000759">
    <property type="protein sequence ID" value="KAF3568720.1"/>
    <property type="molecule type" value="Genomic_DNA"/>
</dbReference>
<feature type="compositionally biased region" description="Polar residues" evidence="1">
    <location>
        <begin position="40"/>
        <end position="62"/>
    </location>
</feature>
<accession>A0ABQ7DAJ1</accession>
<keyword evidence="3" id="KW-1185">Reference proteome</keyword>
<sequence>MIMSNLKLVVFPNPNREDFGKAFRDWDLWGPFFSKPAKLSSRTLVSRQPNRPQGPNPSSRDSAGSVLRQGFCVSGNPERLRSTADSFVQSLEVSHFGDKGSDLREKRKQIFLKKVWSVVELCRTKVSIYKITDVPYIGDDLSMDGGSRRKFAALQRKSKWKFVSEVLFERGYHVSPQLSEDKFNDLNKRFKKLNENRFNMHHDLALQHSGWKLGNRFGSDRYFHLGLDWVQDL</sequence>
<evidence type="ECO:0000313" key="2">
    <source>
        <dbReference type="EMBL" id="KAF3568720.1"/>
    </source>
</evidence>
<comment type="caution">
    <text evidence="2">The sequence shown here is derived from an EMBL/GenBank/DDBJ whole genome shotgun (WGS) entry which is preliminary data.</text>
</comment>
<evidence type="ECO:0008006" key="4">
    <source>
        <dbReference type="Google" id="ProtNLM"/>
    </source>
</evidence>
<dbReference type="PANTHER" id="PTHR46327:SF19">
    <property type="entry name" value="F16F4.11 PROTEIN"/>
    <property type="match status" value="1"/>
</dbReference>
<evidence type="ECO:0000256" key="1">
    <source>
        <dbReference type="SAM" id="MobiDB-lite"/>
    </source>
</evidence>
<evidence type="ECO:0000313" key="3">
    <source>
        <dbReference type="Proteomes" id="UP000266723"/>
    </source>
</evidence>
<proteinExistence type="predicted"/>
<gene>
    <name evidence="2" type="ORF">DY000_02013718</name>
</gene>
<dbReference type="PANTHER" id="PTHR46327">
    <property type="entry name" value="F16F4.11 PROTEIN-RELATED"/>
    <property type="match status" value="1"/>
</dbReference>
<name>A0ABQ7DAJ1_BRACR</name>
<dbReference type="Gene3D" id="1.10.10.60">
    <property type="entry name" value="Homeodomain-like"/>
    <property type="match status" value="1"/>
</dbReference>